<organism evidence="2 3">
    <name type="scientific">Podospora didyma</name>
    <dbReference type="NCBI Taxonomy" id="330526"/>
    <lineage>
        <taxon>Eukaryota</taxon>
        <taxon>Fungi</taxon>
        <taxon>Dikarya</taxon>
        <taxon>Ascomycota</taxon>
        <taxon>Pezizomycotina</taxon>
        <taxon>Sordariomycetes</taxon>
        <taxon>Sordariomycetidae</taxon>
        <taxon>Sordariales</taxon>
        <taxon>Podosporaceae</taxon>
        <taxon>Podospora</taxon>
    </lineage>
</organism>
<reference evidence="2" key="2">
    <citation type="submission" date="2023-06" db="EMBL/GenBank/DDBJ databases">
        <authorList>
            <consortium name="Lawrence Berkeley National Laboratory"/>
            <person name="Haridas S."/>
            <person name="Hensen N."/>
            <person name="Bonometti L."/>
            <person name="Westerberg I."/>
            <person name="Brannstrom I.O."/>
            <person name="Guillou S."/>
            <person name="Cros-Aarteil S."/>
            <person name="Calhoun S."/>
            <person name="Kuo A."/>
            <person name="Mondo S."/>
            <person name="Pangilinan J."/>
            <person name="Riley R."/>
            <person name="LaButti K."/>
            <person name="Andreopoulos B."/>
            <person name="Lipzen A."/>
            <person name="Chen C."/>
            <person name="Yanf M."/>
            <person name="Daum C."/>
            <person name="Ng V."/>
            <person name="Clum A."/>
            <person name="Steindorff A."/>
            <person name="Ohm R."/>
            <person name="Martin F."/>
            <person name="Silar P."/>
            <person name="Natvig D."/>
            <person name="Lalanne C."/>
            <person name="Gautier V."/>
            <person name="Ament-velasquez S.L."/>
            <person name="Kruys A."/>
            <person name="Hutchinson M.I."/>
            <person name="Powell A.J."/>
            <person name="Barry K."/>
            <person name="Miller A.N."/>
            <person name="Grigoriev I.V."/>
            <person name="Debuchy R."/>
            <person name="Gladieux P."/>
            <person name="Thoren M.H."/>
            <person name="Johannesson H."/>
        </authorList>
    </citation>
    <scope>NUCLEOTIDE SEQUENCE</scope>
    <source>
        <strain evidence="2">CBS 232.78</strain>
    </source>
</reference>
<evidence type="ECO:0000256" key="1">
    <source>
        <dbReference type="SAM" id="MobiDB-lite"/>
    </source>
</evidence>
<reference evidence="2" key="1">
    <citation type="journal article" date="2023" name="Mol. Phylogenet. Evol.">
        <title>Genome-scale phylogeny and comparative genomics of the fungal order Sordariales.</title>
        <authorList>
            <person name="Hensen N."/>
            <person name="Bonometti L."/>
            <person name="Westerberg I."/>
            <person name="Brannstrom I.O."/>
            <person name="Guillou S."/>
            <person name="Cros-Aarteil S."/>
            <person name="Calhoun S."/>
            <person name="Haridas S."/>
            <person name="Kuo A."/>
            <person name="Mondo S."/>
            <person name="Pangilinan J."/>
            <person name="Riley R."/>
            <person name="LaButti K."/>
            <person name="Andreopoulos B."/>
            <person name="Lipzen A."/>
            <person name="Chen C."/>
            <person name="Yan M."/>
            <person name="Daum C."/>
            <person name="Ng V."/>
            <person name="Clum A."/>
            <person name="Steindorff A."/>
            <person name="Ohm R.A."/>
            <person name="Martin F."/>
            <person name="Silar P."/>
            <person name="Natvig D.O."/>
            <person name="Lalanne C."/>
            <person name="Gautier V."/>
            <person name="Ament-Velasquez S.L."/>
            <person name="Kruys A."/>
            <person name="Hutchinson M.I."/>
            <person name="Powell A.J."/>
            <person name="Barry K."/>
            <person name="Miller A.N."/>
            <person name="Grigoriev I.V."/>
            <person name="Debuchy R."/>
            <person name="Gladieux P."/>
            <person name="Hiltunen Thoren M."/>
            <person name="Johannesson H."/>
        </authorList>
    </citation>
    <scope>NUCLEOTIDE SEQUENCE</scope>
    <source>
        <strain evidence="2">CBS 232.78</strain>
    </source>
</reference>
<evidence type="ECO:0000313" key="2">
    <source>
        <dbReference type="EMBL" id="KAK3394766.1"/>
    </source>
</evidence>
<feature type="compositionally biased region" description="Polar residues" evidence="1">
    <location>
        <begin position="95"/>
        <end position="106"/>
    </location>
</feature>
<dbReference type="AlphaFoldDB" id="A0AAE0P7E9"/>
<proteinExistence type="predicted"/>
<dbReference type="Proteomes" id="UP001285441">
    <property type="component" value="Unassembled WGS sequence"/>
</dbReference>
<comment type="caution">
    <text evidence="2">The sequence shown here is derived from an EMBL/GenBank/DDBJ whole genome shotgun (WGS) entry which is preliminary data.</text>
</comment>
<accession>A0AAE0P7E9</accession>
<gene>
    <name evidence="2" type="ORF">B0H63DRAFT_57313</name>
</gene>
<keyword evidence="3" id="KW-1185">Reference proteome</keyword>
<feature type="region of interest" description="Disordered" evidence="1">
    <location>
        <begin position="78"/>
        <end position="126"/>
    </location>
</feature>
<dbReference type="EMBL" id="JAULSW010000001">
    <property type="protein sequence ID" value="KAK3394766.1"/>
    <property type="molecule type" value="Genomic_DNA"/>
</dbReference>
<evidence type="ECO:0000313" key="3">
    <source>
        <dbReference type="Proteomes" id="UP001285441"/>
    </source>
</evidence>
<feature type="compositionally biased region" description="Basic and acidic residues" evidence="1">
    <location>
        <begin position="1"/>
        <end position="14"/>
    </location>
</feature>
<feature type="region of interest" description="Disordered" evidence="1">
    <location>
        <begin position="1"/>
        <end position="21"/>
    </location>
</feature>
<sequence>MNHDLTTSVEREGEAGDPPTLPVAWFVPLAVLGRREALHLSVALVESLSSLERGSGTNSGAQEEDFDIPSTALHCIRQNQGDGWAPSGAGPGSKPTGTWHTLNSSTWRREGGPQPLASPRPPPATTTTLDHVESHYEARTGGPSMVCHCAGSNFLHDRPSCAPLATANSCTLTFVAFAAVVAAPGREGGPFPLVHLYPSSLLACPLTPWAVEASPPLVSHIHKCLPTHKGGQLLRAWISCFNPEYIFHKFSDIVDESRGLVLLPNAWILAPRTPTLVPQHGRDRLHRPPLLPRNQASVMNRGRGAEFSFGLQILWGGQLLSVCRIHIL</sequence>
<protein>
    <submittedName>
        <fullName evidence="2">Uncharacterized protein</fullName>
    </submittedName>
</protein>
<name>A0AAE0P7E9_9PEZI</name>